<accession>A0ACB6SFM0</accession>
<gene>
    <name evidence="1" type="ORF">BU25DRAFT_454120</name>
</gene>
<keyword evidence="2" id="KW-1185">Reference proteome</keyword>
<dbReference type="Proteomes" id="UP000799754">
    <property type="component" value="Unassembled WGS sequence"/>
</dbReference>
<dbReference type="EMBL" id="MU006702">
    <property type="protein sequence ID" value="KAF2632966.1"/>
    <property type="molecule type" value="Genomic_DNA"/>
</dbReference>
<reference evidence="1" key="1">
    <citation type="journal article" date="2020" name="Stud. Mycol.">
        <title>101 Dothideomycetes genomes: a test case for predicting lifestyles and emergence of pathogens.</title>
        <authorList>
            <person name="Haridas S."/>
            <person name="Albert R."/>
            <person name="Binder M."/>
            <person name="Bloem J."/>
            <person name="Labutti K."/>
            <person name="Salamov A."/>
            <person name="Andreopoulos B."/>
            <person name="Baker S."/>
            <person name="Barry K."/>
            <person name="Bills G."/>
            <person name="Bluhm B."/>
            <person name="Cannon C."/>
            <person name="Castanera R."/>
            <person name="Culley D."/>
            <person name="Daum C."/>
            <person name="Ezra D."/>
            <person name="Gonzalez J."/>
            <person name="Henrissat B."/>
            <person name="Kuo A."/>
            <person name="Liang C."/>
            <person name="Lipzen A."/>
            <person name="Lutzoni F."/>
            <person name="Magnuson J."/>
            <person name="Mondo S."/>
            <person name="Nolan M."/>
            <person name="Ohm R."/>
            <person name="Pangilinan J."/>
            <person name="Park H.-J."/>
            <person name="Ramirez L."/>
            <person name="Alfaro M."/>
            <person name="Sun H."/>
            <person name="Tritt A."/>
            <person name="Yoshinaga Y."/>
            <person name="Zwiers L.-H."/>
            <person name="Turgeon B."/>
            <person name="Goodwin S."/>
            <person name="Spatafora J."/>
            <person name="Crous P."/>
            <person name="Grigoriev I."/>
        </authorList>
    </citation>
    <scope>NUCLEOTIDE SEQUENCE</scope>
    <source>
        <strain evidence="1">CBS 525.71</strain>
    </source>
</reference>
<protein>
    <submittedName>
        <fullName evidence="1">Uncharacterized protein</fullName>
    </submittedName>
</protein>
<evidence type="ECO:0000313" key="1">
    <source>
        <dbReference type="EMBL" id="KAF2632966.1"/>
    </source>
</evidence>
<organism evidence="1 2">
    <name type="scientific">Macroventuria anomochaeta</name>
    <dbReference type="NCBI Taxonomy" id="301207"/>
    <lineage>
        <taxon>Eukaryota</taxon>
        <taxon>Fungi</taxon>
        <taxon>Dikarya</taxon>
        <taxon>Ascomycota</taxon>
        <taxon>Pezizomycotina</taxon>
        <taxon>Dothideomycetes</taxon>
        <taxon>Pleosporomycetidae</taxon>
        <taxon>Pleosporales</taxon>
        <taxon>Pleosporineae</taxon>
        <taxon>Didymellaceae</taxon>
        <taxon>Macroventuria</taxon>
    </lineage>
</organism>
<comment type="caution">
    <text evidence="1">The sequence shown here is derived from an EMBL/GenBank/DDBJ whole genome shotgun (WGS) entry which is preliminary data.</text>
</comment>
<sequence length="514" mass="53702">MKKPASPKLHHLHGLPNSENFPFVHKHEIPKHAIAIRAGSTSPLTDQSNSPRTSPSKRGSSDYSNTVYYGGRKSSFPASRAATPKPHVTTVVVKQVQASGSAVIDLQASPLDIALAGSEVYRKRSPQQIPPTKPSQALVDVTDSGTTFGSQDTGSTKIGGMRLELKGGNPFGKEIPRLRGGSGREGLSTNSFSFKLKKWILTCHGPCPDYIDTDSDADLPPPRVVTPERVARMKQKMNGRAPLPAHISRGTQPASSVRSVRPGTEGLQLPTTFTTTISGPPKRSSFFRLSTLSLPASFRRRSESPLNQTAPLVPSQVLIPSFPHLRGGAEPPDRIPPTLFWLAGGKGKPISFSGWKQSRPKQRMGGLFGMAVFGDKHGKEYGLEAGGADEVFVSCSASIKVIVDDAGSVKSAKAGADASSSSSISSASLVAEPVKGVPAGAEDAVPAGDGEPVQRALTPPPDVPTDDVPLCSGALPVEPVVVPPGDGATPSLPGGGSDKKDPVVDSGAQKESGA</sequence>
<name>A0ACB6SFM0_9PLEO</name>
<evidence type="ECO:0000313" key="2">
    <source>
        <dbReference type="Proteomes" id="UP000799754"/>
    </source>
</evidence>
<proteinExistence type="predicted"/>